<protein>
    <submittedName>
        <fullName evidence="2">Uncharacterized protein</fullName>
    </submittedName>
</protein>
<dbReference type="EMBL" id="MVBM01000007">
    <property type="protein sequence ID" value="OOK69273.1"/>
    <property type="molecule type" value="Genomic_DNA"/>
</dbReference>
<dbReference type="EMBL" id="MVBN01000007">
    <property type="protein sequence ID" value="OOK69660.1"/>
    <property type="molecule type" value="Genomic_DNA"/>
</dbReference>
<proteinExistence type="predicted"/>
<accession>A0A1V3WRU2</accession>
<dbReference type="Proteomes" id="UP000189229">
    <property type="component" value="Unassembled WGS sequence"/>
</dbReference>
<evidence type="ECO:0000313" key="3">
    <source>
        <dbReference type="Proteomes" id="UP000188532"/>
    </source>
</evidence>
<dbReference type="AlphaFoldDB" id="A0A1V3WRU2"/>
<name>A0A1V3WRU2_MYCKA</name>
<dbReference type="Proteomes" id="UP000188532">
    <property type="component" value="Unassembled WGS sequence"/>
</dbReference>
<sequence>MEFSYARDIVTNPTDVVNHYDVVIVGGRVAGRLLLYRPNGPRVNL</sequence>
<gene>
    <name evidence="2" type="ORF">BZL29_6048</name>
    <name evidence="1" type="ORF">BZL30_6876</name>
</gene>
<evidence type="ECO:0000313" key="1">
    <source>
        <dbReference type="EMBL" id="OOK69273.1"/>
    </source>
</evidence>
<evidence type="ECO:0000313" key="4">
    <source>
        <dbReference type="Proteomes" id="UP000189229"/>
    </source>
</evidence>
<reference evidence="3 4" key="1">
    <citation type="submission" date="2017-02" db="EMBL/GenBank/DDBJ databases">
        <title>Complete genome sequences of Mycobacterium kansasii strains isolated from rhesus macaques.</title>
        <authorList>
            <person name="Panda A."/>
            <person name="Nagaraj S."/>
            <person name="Zhao X."/>
            <person name="Tettelin H."/>
            <person name="Detolla L.J."/>
        </authorList>
    </citation>
    <scope>NUCLEOTIDE SEQUENCE [LARGE SCALE GENOMIC DNA]</scope>
    <source>
        <strain evidence="2 3">11-3469</strain>
        <strain evidence="1 4">11-3813</strain>
    </source>
</reference>
<evidence type="ECO:0000313" key="2">
    <source>
        <dbReference type="EMBL" id="OOK69660.1"/>
    </source>
</evidence>
<comment type="caution">
    <text evidence="2">The sequence shown here is derived from an EMBL/GenBank/DDBJ whole genome shotgun (WGS) entry which is preliminary data.</text>
</comment>
<organism evidence="2 3">
    <name type="scientific">Mycobacterium kansasii</name>
    <dbReference type="NCBI Taxonomy" id="1768"/>
    <lineage>
        <taxon>Bacteria</taxon>
        <taxon>Bacillati</taxon>
        <taxon>Actinomycetota</taxon>
        <taxon>Actinomycetes</taxon>
        <taxon>Mycobacteriales</taxon>
        <taxon>Mycobacteriaceae</taxon>
        <taxon>Mycobacterium</taxon>
    </lineage>
</organism>